<feature type="binding site" evidence="15">
    <location>
        <position position="138"/>
    </location>
    <ligand>
        <name>Zn(2+)</name>
        <dbReference type="ChEBI" id="CHEBI:29105"/>
        <label>2</label>
    </ligand>
</feature>
<dbReference type="Gene3D" id="3.30.70.360">
    <property type="match status" value="1"/>
</dbReference>
<comment type="catalytic activity">
    <reaction evidence="14 15">
        <text>N-succinyl-(2S,6S)-2,6-diaminopimelate + H2O = (2S,6S)-2,6-diaminopimelate + succinate</text>
        <dbReference type="Rhea" id="RHEA:22608"/>
        <dbReference type="ChEBI" id="CHEBI:15377"/>
        <dbReference type="ChEBI" id="CHEBI:30031"/>
        <dbReference type="ChEBI" id="CHEBI:57609"/>
        <dbReference type="ChEBI" id="CHEBI:58087"/>
        <dbReference type="EC" id="3.5.1.18"/>
    </reaction>
</comment>
<comment type="pathway">
    <text evidence="1 15">Amino-acid biosynthesis; L-lysine biosynthesis via DAP pathway; LL-2,6-diaminopimelate from (S)-tetrahydrodipicolinate (succinylase route): step 3/3.</text>
</comment>
<dbReference type="Gene3D" id="3.40.630.10">
    <property type="entry name" value="Zn peptidases"/>
    <property type="match status" value="2"/>
</dbReference>
<dbReference type="InterPro" id="IPR005941">
    <property type="entry name" value="DapE_proteobac"/>
</dbReference>
<evidence type="ECO:0000256" key="7">
    <source>
        <dbReference type="ARBA" id="ARBA00022723"/>
    </source>
</evidence>
<keyword evidence="11 15" id="KW-0457">Lysine biosynthesis</keyword>
<evidence type="ECO:0000256" key="6">
    <source>
        <dbReference type="ARBA" id="ARBA00022605"/>
    </source>
</evidence>
<dbReference type="Pfam" id="PF07687">
    <property type="entry name" value="M20_dimer"/>
    <property type="match status" value="1"/>
</dbReference>
<name>A0ABS5IG70_9PROT</name>
<dbReference type="SUPFAM" id="SSF53187">
    <property type="entry name" value="Zn-dependent exopeptidases"/>
    <property type="match status" value="1"/>
</dbReference>
<evidence type="ECO:0000256" key="14">
    <source>
        <dbReference type="ARBA" id="ARBA00051301"/>
    </source>
</evidence>
<keyword evidence="18" id="KW-1185">Reference proteome</keyword>
<dbReference type="EMBL" id="JAGTUF010000022">
    <property type="protein sequence ID" value="MBR9973389.1"/>
    <property type="molecule type" value="Genomic_DNA"/>
</dbReference>
<comment type="subunit">
    <text evidence="3 15">Homodimer.</text>
</comment>
<keyword evidence="12 15" id="KW-0170">Cobalt</keyword>
<feature type="binding site" evidence="15">
    <location>
        <position position="104"/>
    </location>
    <ligand>
        <name>Zn(2+)</name>
        <dbReference type="ChEBI" id="CHEBI:29105"/>
        <label>2</label>
    </ligand>
</feature>
<dbReference type="NCBIfam" id="NF009557">
    <property type="entry name" value="PRK13009.1"/>
    <property type="match status" value="1"/>
</dbReference>
<dbReference type="SUPFAM" id="SSF55031">
    <property type="entry name" value="Bacterial exopeptidase dimerisation domain"/>
    <property type="match status" value="1"/>
</dbReference>
<keyword evidence="10 15" id="KW-0220">Diaminopimelate biosynthesis</keyword>
<dbReference type="InterPro" id="IPR002933">
    <property type="entry name" value="Peptidase_M20"/>
</dbReference>
<dbReference type="PANTHER" id="PTHR43808">
    <property type="entry name" value="ACETYLORNITHINE DEACETYLASE"/>
    <property type="match status" value="1"/>
</dbReference>
<feature type="binding site" evidence="15">
    <location>
        <position position="104"/>
    </location>
    <ligand>
        <name>Zn(2+)</name>
        <dbReference type="ChEBI" id="CHEBI:29105"/>
        <label>1</label>
    </ligand>
</feature>
<evidence type="ECO:0000256" key="12">
    <source>
        <dbReference type="ARBA" id="ARBA00023285"/>
    </source>
</evidence>
<proteinExistence type="inferred from homology"/>
<keyword evidence="7 15" id="KW-0479">Metal-binding</keyword>
<dbReference type="EC" id="3.5.1.18" evidence="4 15"/>
<comment type="similarity">
    <text evidence="2 15">Belongs to the peptidase M20A family. DapE subfamily.</text>
</comment>
<dbReference type="NCBIfam" id="TIGR01246">
    <property type="entry name" value="dapE_proteo"/>
    <property type="match status" value="1"/>
</dbReference>
<comment type="cofactor">
    <cofactor evidence="15">
        <name>Zn(2+)</name>
        <dbReference type="ChEBI" id="CHEBI:29105"/>
    </cofactor>
    <cofactor evidence="15">
        <name>Co(2+)</name>
        <dbReference type="ChEBI" id="CHEBI:48828"/>
    </cofactor>
    <text evidence="15">Binds 2 Zn(2+) or Co(2+) ions per subunit.</text>
</comment>
<evidence type="ECO:0000256" key="15">
    <source>
        <dbReference type="HAMAP-Rule" id="MF_01690"/>
    </source>
</evidence>
<evidence type="ECO:0000256" key="8">
    <source>
        <dbReference type="ARBA" id="ARBA00022801"/>
    </source>
</evidence>
<comment type="function">
    <text evidence="15">Catalyzes the hydrolysis of N-succinyl-L,L-diaminopimelic acid (SDAP), forming succinate and LL-2,6-diaminopimelate (DAP), an intermediate involved in the bacterial biosynthesis of lysine and meso-diaminopimelic acid, an essential component of bacterial cell walls.</text>
</comment>
<protein>
    <recommendedName>
        <fullName evidence="5 15">Succinyl-diaminopimelate desuccinylase</fullName>
        <shortName evidence="15">SDAP desuccinylase</shortName>
        <ecNumber evidence="4 15">3.5.1.18</ecNumber>
    </recommendedName>
    <alternativeName>
        <fullName evidence="13 15">N-succinyl-LL-2,6-diaminoheptanedioate amidohydrolase</fullName>
    </alternativeName>
</protein>
<feature type="binding site" evidence="15">
    <location>
        <position position="72"/>
    </location>
    <ligand>
        <name>Zn(2+)</name>
        <dbReference type="ChEBI" id="CHEBI:29105"/>
        <label>1</label>
    </ligand>
</feature>
<feature type="domain" description="Peptidase M20 dimerisation" evidence="16">
    <location>
        <begin position="179"/>
        <end position="280"/>
    </location>
</feature>
<keyword evidence="8 15" id="KW-0378">Hydrolase</keyword>
<comment type="caution">
    <text evidence="17">The sequence shown here is derived from an EMBL/GenBank/DDBJ whole genome shotgun (WGS) entry which is preliminary data.</text>
</comment>
<keyword evidence="9 15" id="KW-0862">Zinc</keyword>
<feature type="active site" evidence="15">
    <location>
        <position position="74"/>
    </location>
</feature>
<evidence type="ECO:0000313" key="17">
    <source>
        <dbReference type="EMBL" id="MBR9973389.1"/>
    </source>
</evidence>
<evidence type="ECO:0000256" key="3">
    <source>
        <dbReference type="ARBA" id="ARBA00011738"/>
    </source>
</evidence>
<evidence type="ECO:0000256" key="13">
    <source>
        <dbReference type="ARBA" id="ARBA00031891"/>
    </source>
</evidence>
<evidence type="ECO:0000256" key="5">
    <source>
        <dbReference type="ARBA" id="ARBA00022391"/>
    </source>
</evidence>
<dbReference type="RefSeq" id="WP_211551129.1">
    <property type="nucleotide sequence ID" value="NZ_JAGTUF010000022.1"/>
</dbReference>
<dbReference type="Proteomes" id="UP000680714">
    <property type="component" value="Unassembled WGS sequence"/>
</dbReference>
<dbReference type="InterPro" id="IPR011650">
    <property type="entry name" value="Peptidase_M20_dimer"/>
</dbReference>
<accession>A0ABS5IG70</accession>
<keyword evidence="6 15" id="KW-0028">Amino-acid biosynthesis</keyword>
<sequence length="380" mass="40023">MNLTDPVGLTAELIKCASVTPDDAGARDLLAGWLRRLGFECHAVDSASNGPLIRNLYARRGSAGPNFCFAGHTDVVPVGASGWTVDPFAGTIVNDRLYGRGATDMKGAIACFVAAVARFLDQGAAAGSISLLITGDEEGPAVDGTVKVLDWLVAEDERLDWCLVGEPTNPNRLGEMMKIGRRGSLNGRLTVYGTQGHAAYPHLADNPIPRLLAMLNALTAAPLDHGSPHFQASTLTLTTVDVGNAATNVIPAQARAGFNIRFNDLHCGTSLEQWIRHTLDGVGGAYECAIEVSGESFLTAPGALSEAVADCAQAVTGLRPELSTTGGTSDARFIKNHCSVLEFGLVSQTMHKVDEHVLVADLEALTQIYLGVLGRLVGRP</sequence>
<evidence type="ECO:0000259" key="16">
    <source>
        <dbReference type="Pfam" id="PF07687"/>
    </source>
</evidence>
<dbReference type="CDD" id="cd03891">
    <property type="entry name" value="M20_DapE_proteobac"/>
    <property type="match status" value="1"/>
</dbReference>
<feature type="active site" description="Proton acceptor" evidence="15">
    <location>
        <position position="137"/>
    </location>
</feature>
<evidence type="ECO:0000256" key="2">
    <source>
        <dbReference type="ARBA" id="ARBA00006746"/>
    </source>
</evidence>
<evidence type="ECO:0000256" key="9">
    <source>
        <dbReference type="ARBA" id="ARBA00022833"/>
    </source>
</evidence>
<dbReference type="HAMAP" id="MF_01690">
    <property type="entry name" value="DapE"/>
    <property type="match status" value="1"/>
</dbReference>
<dbReference type="GO" id="GO:0009014">
    <property type="term" value="F:succinyl-diaminopimelate desuccinylase activity"/>
    <property type="evidence" value="ECO:0007669"/>
    <property type="project" value="UniProtKB-EC"/>
</dbReference>
<evidence type="ECO:0000313" key="18">
    <source>
        <dbReference type="Proteomes" id="UP000680714"/>
    </source>
</evidence>
<dbReference type="InterPro" id="IPR050072">
    <property type="entry name" value="Peptidase_M20A"/>
</dbReference>
<dbReference type="InterPro" id="IPR036264">
    <property type="entry name" value="Bact_exopeptidase_dim_dom"/>
</dbReference>
<dbReference type="PANTHER" id="PTHR43808:SF31">
    <property type="entry name" value="N-ACETYL-L-CITRULLINE DEACETYLASE"/>
    <property type="match status" value="1"/>
</dbReference>
<gene>
    <name evidence="15 17" type="primary">dapE</name>
    <name evidence="17" type="ORF">KEC16_16815</name>
</gene>
<evidence type="ECO:0000256" key="11">
    <source>
        <dbReference type="ARBA" id="ARBA00023154"/>
    </source>
</evidence>
<feature type="binding site" evidence="15">
    <location>
        <position position="166"/>
    </location>
    <ligand>
        <name>Zn(2+)</name>
        <dbReference type="ChEBI" id="CHEBI:29105"/>
        <label>1</label>
    </ligand>
</feature>
<evidence type="ECO:0000256" key="1">
    <source>
        <dbReference type="ARBA" id="ARBA00005130"/>
    </source>
</evidence>
<organism evidence="17 18">
    <name type="scientific">Magnetospirillum sulfuroxidans</name>
    <dbReference type="NCBI Taxonomy" id="611300"/>
    <lineage>
        <taxon>Bacteria</taxon>
        <taxon>Pseudomonadati</taxon>
        <taxon>Pseudomonadota</taxon>
        <taxon>Alphaproteobacteria</taxon>
        <taxon>Rhodospirillales</taxon>
        <taxon>Rhodospirillaceae</taxon>
        <taxon>Magnetospirillum</taxon>
    </lineage>
</organism>
<dbReference type="Pfam" id="PF01546">
    <property type="entry name" value="Peptidase_M20"/>
    <property type="match status" value="1"/>
</dbReference>
<feature type="binding site" evidence="15">
    <location>
        <position position="351"/>
    </location>
    <ligand>
        <name>Zn(2+)</name>
        <dbReference type="ChEBI" id="CHEBI:29105"/>
        <label>2</label>
    </ligand>
</feature>
<reference evidence="17 18" key="1">
    <citation type="submission" date="2021-04" db="EMBL/GenBank/DDBJ databases">
        <title>Magnetospirillum sulfuroxidans sp. nov., a facultative chemolithoautotrophic sulfur-oxidizing alphaproteobacterium isolated from freshwater sediment and proposals for Paramagetospirillum gen. nov., and Magnetospirillaceae fam. nov.</title>
        <authorList>
            <person name="Koziaeva V."/>
            <person name="Geelhoed J.S."/>
            <person name="Sorokin D.Y."/>
            <person name="Grouzdev D.S."/>
        </authorList>
    </citation>
    <scope>NUCLEOTIDE SEQUENCE [LARGE SCALE GENOMIC DNA]</scope>
    <source>
        <strain evidence="17 18">J10</strain>
    </source>
</reference>
<evidence type="ECO:0000256" key="4">
    <source>
        <dbReference type="ARBA" id="ARBA00011921"/>
    </source>
</evidence>
<evidence type="ECO:0000256" key="10">
    <source>
        <dbReference type="ARBA" id="ARBA00022915"/>
    </source>
</evidence>